<evidence type="ECO:0000259" key="6">
    <source>
        <dbReference type="PROSITE" id="PS51123"/>
    </source>
</evidence>
<keyword evidence="5" id="KW-0175">Coiled coil</keyword>
<dbReference type="EMBL" id="JACHFM010000001">
    <property type="protein sequence ID" value="MBB5220556.1"/>
    <property type="molecule type" value="Genomic_DNA"/>
</dbReference>
<feature type="coiled-coil region" evidence="5">
    <location>
        <begin position="66"/>
        <end position="135"/>
    </location>
</feature>
<dbReference type="GO" id="GO:0009279">
    <property type="term" value="C:cell outer membrane"/>
    <property type="evidence" value="ECO:0007669"/>
    <property type="project" value="UniProtKB-SubCell"/>
</dbReference>
<evidence type="ECO:0000256" key="3">
    <source>
        <dbReference type="ARBA" id="ARBA00023237"/>
    </source>
</evidence>
<dbReference type="AlphaFoldDB" id="A0A840SKZ3"/>
<evidence type="ECO:0000313" key="7">
    <source>
        <dbReference type="EMBL" id="MBB5220556.1"/>
    </source>
</evidence>
<accession>A0A840SKZ3</accession>
<dbReference type="Gene3D" id="3.30.1330.60">
    <property type="entry name" value="OmpA-like domain"/>
    <property type="match status" value="1"/>
</dbReference>
<evidence type="ECO:0000256" key="2">
    <source>
        <dbReference type="ARBA" id="ARBA00023136"/>
    </source>
</evidence>
<organism evidence="7 8">
    <name type="scientific">Amaricoccus macauensis</name>
    <dbReference type="NCBI Taxonomy" id="57001"/>
    <lineage>
        <taxon>Bacteria</taxon>
        <taxon>Pseudomonadati</taxon>
        <taxon>Pseudomonadota</taxon>
        <taxon>Alphaproteobacteria</taxon>
        <taxon>Rhodobacterales</taxon>
        <taxon>Paracoccaceae</taxon>
        <taxon>Amaricoccus</taxon>
    </lineage>
</organism>
<dbReference type="Pfam" id="PF00691">
    <property type="entry name" value="OmpA"/>
    <property type="match status" value="1"/>
</dbReference>
<comment type="subcellular location">
    <subcellularLocation>
        <location evidence="1">Cell outer membrane</location>
    </subcellularLocation>
</comment>
<dbReference type="InterPro" id="IPR036737">
    <property type="entry name" value="OmpA-like_sf"/>
</dbReference>
<evidence type="ECO:0000313" key="8">
    <source>
        <dbReference type="Proteomes" id="UP000549457"/>
    </source>
</evidence>
<keyword evidence="2 4" id="KW-0472">Membrane</keyword>
<dbReference type="InterPro" id="IPR050330">
    <property type="entry name" value="Bact_OuterMem_StrucFunc"/>
</dbReference>
<dbReference type="PANTHER" id="PTHR30329:SF21">
    <property type="entry name" value="LIPOPROTEIN YIAD-RELATED"/>
    <property type="match status" value="1"/>
</dbReference>
<gene>
    <name evidence="7" type="ORF">HNP73_000477</name>
</gene>
<feature type="domain" description="OmpA-like" evidence="6">
    <location>
        <begin position="181"/>
        <end position="298"/>
    </location>
</feature>
<keyword evidence="8" id="KW-1185">Reference proteome</keyword>
<dbReference type="SUPFAM" id="SSF103088">
    <property type="entry name" value="OmpA-like"/>
    <property type="match status" value="1"/>
</dbReference>
<protein>
    <submittedName>
        <fullName evidence="7">Outer membrane protein OmpA-like peptidoglycan-associated protein</fullName>
    </submittedName>
</protein>
<name>A0A840SKZ3_9RHOB</name>
<dbReference type="PRINTS" id="PR01021">
    <property type="entry name" value="OMPADOMAIN"/>
</dbReference>
<dbReference type="Proteomes" id="UP000549457">
    <property type="component" value="Unassembled WGS sequence"/>
</dbReference>
<comment type="caution">
    <text evidence="7">The sequence shown here is derived from an EMBL/GenBank/DDBJ whole genome shotgun (WGS) entry which is preliminary data.</text>
</comment>
<keyword evidence="3" id="KW-0998">Cell outer membrane</keyword>
<dbReference type="Gene3D" id="1.10.287.1490">
    <property type="match status" value="1"/>
</dbReference>
<evidence type="ECO:0000256" key="5">
    <source>
        <dbReference type="SAM" id="Coils"/>
    </source>
</evidence>
<evidence type="ECO:0000256" key="4">
    <source>
        <dbReference type="PROSITE-ProRule" id="PRU00473"/>
    </source>
</evidence>
<dbReference type="InterPro" id="IPR006665">
    <property type="entry name" value="OmpA-like"/>
</dbReference>
<dbReference type="InterPro" id="IPR006664">
    <property type="entry name" value="OMP_bac"/>
</dbReference>
<sequence length="300" mass="30339">MKRTWAYLAGGGALLLAGITVTQLADHRGTTGGPTLAAPTSTLPARVAEAPATQVAAIGAEGAARLAAAEAEIDRLTEALAAATAENTELHRTLALRDTVLDTLKASVAERDAALADLRDRLASNEAELASLNGRLDGLKAPADFDHALASLKLDAGGPSVARIEPAAVSSGDAGFAPGAPVRESGSAVVEVQFDFASSALTPGGQERAAVAAATLSGMALAEVRVVGHTDRVGRPEANRRLAARRADAVARFLVEAGLPADIIVIDGAGEAGAPITTDDGVAEPLNRSVLIFAQARPTS</sequence>
<evidence type="ECO:0000256" key="1">
    <source>
        <dbReference type="ARBA" id="ARBA00004442"/>
    </source>
</evidence>
<dbReference type="PROSITE" id="PS51123">
    <property type="entry name" value="OMPA_2"/>
    <property type="match status" value="1"/>
</dbReference>
<dbReference type="PANTHER" id="PTHR30329">
    <property type="entry name" value="STATOR ELEMENT OF FLAGELLAR MOTOR COMPLEX"/>
    <property type="match status" value="1"/>
</dbReference>
<reference evidence="7 8" key="1">
    <citation type="submission" date="2020-08" db="EMBL/GenBank/DDBJ databases">
        <title>Genomic Encyclopedia of Type Strains, Phase IV (KMG-IV): sequencing the most valuable type-strain genomes for metagenomic binning, comparative biology and taxonomic classification.</title>
        <authorList>
            <person name="Goeker M."/>
        </authorList>
    </citation>
    <scope>NUCLEOTIDE SEQUENCE [LARGE SCALE GENOMIC DNA]</scope>
    <source>
        <strain evidence="7 8">DSM 101730</strain>
    </source>
</reference>
<dbReference type="RefSeq" id="WP_184146736.1">
    <property type="nucleotide sequence ID" value="NZ_JACHFM010000001.1"/>
</dbReference>
<proteinExistence type="predicted"/>